<organism evidence="8 9">
    <name type="scientific">Candidatus Roizmanbacteria bacterium RIFCSPHIGHO2_02_FULL_43_11</name>
    <dbReference type="NCBI Taxonomy" id="1802043"/>
    <lineage>
        <taxon>Bacteria</taxon>
        <taxon>Candidatus Roizmaniibacteriota</taxon>
    </lineage>
</organism>
<dbReference type="Pfam" id="PF00828">
    <property type="entry name" value="Ribosomal_L27A"/>
    <property type="match status" value="1"/>
</dbReference>
<comment type="similarity">
    <text evidence="1 4 5">Belongs to the universal ribosomal protein uL15 family.</text>
</comment>
<comment type="caution">
    <text evidence="8">The sequence shown here is derived from an EMBL/GenBank/DDBJ whole genome shotgun (WGS) entry which is preliminary data.</text>
</comment>
<dbReference type="InterPro" id="IPR030878">
    <property type="entry name" value="Ribosomal_uL15"/>
</dbReference>
<evidence type="ECO:0000256" key="1">
    <source>
        <dbReference type="ARBA" id="ARBA00007320"/>
    </source>
</evidence>
<comment type="function">
    <text evidence="4">Binds to the 23S rRNA.</text>
</comment>
<accession>A0A1F7HEK3</accession>
<feature type="compositionally biased region" description="Gly residues" evidence="6">
    <location>
        <begin position="19"/>
        <end position="29"/>
    </location>
</feature>
<keyword evidence="4" id="KW-0694">RNA-binding</keyword>
<dbReference type="GO" id="GO:0006412">
    <property type="term" value="P:translation"/>
    <property type="evidence" value="ECO:0007669"/>
    <property type="project" value="UniProtKB-UniRule"/>
</dbReference>
<dbReference type="GO" id="GO:0015934">
    <property type="term" value="C:large ribosomal subunit"/>
    <property type="evidence" value="ECO:0007669"/>
    <property type="project" value="InterPro"/>
</dbReference>
<evidence type="ECO:0000256" key="4">
    <source>
        <dbReference type="HAMAP-Rule" id="MF_01341"/>
    </source>
</evidence>
<protein>
    <recommendedName>
        <fullName evidence="4">Large ribosomal subunit protein uL15</fullName>
    </recommendedName>
</protein>
<dbReference type="InterPro" id="IPR001196">
    <property type="entry name" value="Ribosomal_uL15_CS"/>
</dbReference>
<dbReference type="PROSITE" id="PS00475">
    <property type="entry name" value="RIBOSOMAL_L15"/>
    <property type="match status" value="1"/>
</dbReference>
<feature type="domain" description="Large ribosomal subunit protein uL15/eL18" evidence="7">
    <location>
        <begin position="77"/>
        <end position="144"/>
    </location>
</feature>
<dbReference type="Gene3D" id="3.100.10.10">
    <property type="match status" value="1"/>
</dbReference>
<dbReference type="InterPro" id="IPR005749">
    <property type="entry name" value="Ribosomal_uL15_bac-type"/>
</dbReference>
<evidence type="ECO:0000256" key="3">
    <source>
        <dbReference type="ARBA" id="ARBA00023274"/>
    </source>
</evidence>
<keyword evidence="3 4" id="KW-0687">Ribonucleoprotein</keyword>
<dbReference type="Proteomes" id="UP000178098">
    <property type="component" value="Unassembled WGS sequence"/>
</dbReference>
<dbReference type="InterPro" id="IPR021131">
    <property type="entry name" value="Ribosomal_uL15/eL18"/>
</dbReference>
<evidence type="ECO:0000259" key="7">
    <source>
        <dbReference type="Pfam" id="PF00828"/>
    </source>
</evidence>
<keyword evidence="2 4" id="KW-0689">Ribosomal protein</keyword>
<dbReference type="InterPro" id="IPR036227">
    <property type="entry name" value="Ribosomal_uL15/eL18_sf"/>
</dbReference>
<comment type="subunit">
    <text evidence="4">Part of the 50S ribosomal subunit.</text>
</comment>
<evidence type="ECO:0000313" key="9">
    <source>
        <dbReference type="Proteomes" id="UP000178098"/>
    </source>
</evidence>
<evidence type="ECO:0000256" key="2">
    <source>
        <dbReference type="ARBA" id="ARBA00022980"/>
    </source>
</evidence>
<gene>
    <name evidence="4" type="primary">rplO</name>
    <name evidence="8" type="ORF">A3D08_02000</name>
</gene>
<evidence type="ECO:0000313" key="8">
    <source>
        <dbReference type="EMBL" id="OGK29455.1"/>
    </source>
</evidence>
<dbReference type="GO" id="GO:0019843">
    <property type="term" value="F:rRNA binding"/>
    <property type="evidence" value="ECO:0007669"/>
    <property type="project" value="UniProtKB-UniRule"/>
</dbReference>
<evidence type="ECO:0000256" key="5">
    <source>
        <dbReference type="RuleBase" id="RU003888"/>
    </source>
</evidence>
<sequence>MLIHQLPALVQKKKKRLGRGLGSGAGAKSGRGTTRHQRSRESIPLHFEGGQNKITKKFPLLRGKGRNKSIFMKPVYVNVEKLNKLKENTRVDIKTLVDNFIVPETSYKYGAKILGRGKLNVSLIVTLPVSKLAKIKIEKAGGKLIEV</sequence>
<dbReference type="GO" id="GO:0003735">
    <property type="term" value="F:structural constituent of ribosome"/>
    <property type="evidence" value="ECO:0007669"/>
    <property type="project" value="InterPro"/>
</dbReference>
<dbReference type="NCBIfam" id="TIGR01071">
    <property type="entry name" value="rplO_bact"/>
    <property type="match status" value="1"/>
</dbReference>
<dbReference type="EMBL" id="MFZT01000047">
    <property type="protein sequence ID" value="OGK29455.1"/>
    <property type="molecule type" value="Genomic_DNA"/>
</dbReference>
<evidence type="ECO:0000256" key="6">
    <source>
        <dbReference type="SAM" id="MobiDB-lite"/>
    </source>
</evidence>
<dbReference type="HAMAP" id="MF_01341">
    <property type="entry name" value="Ribosomal_uL15"/>
    <property type="match status" value="1"/>
</dbReference>
<dbReference type="PANTHER" id="PTHR12934">
    <property type="entry name" value="50S RIBOSOMAL PROTEIN L15"/>
    <property type="match status" value="1"/>
</dbReference>
<dbReference type="SUPFAM" id="SSF52080">
    <property type="entry name" value="Ribosomal proteins L15p and L18e"/>
    <property type="match status" value="1"/>
</dbReference>
<name>A0A1F7HEK3_9BACT</name>
<reference evidence="8 9" key="1">
    <citation type="journal article" date="2016" name="Nat. Commun.">
        <title>Thousands of microbial genomes shed light on interconnected biogeochemical processes in an aquifer system.</title>
        <authorList>
            <person name="Anantharaman K."/>
            <person name="Brown C.T."/>
            <person name="Hug L.A."/>
            <person name="Sharon I."/>
            <person name="Castelle C.J."/>
            <person name="Probst A.J."/>
            <person name="Thomas B.C."/>
            <person name="Singh A."/>
            <person name="Wilkins M.J."/>
            <person name="Karaoz U."/>
            <person name="Brodie E.L."/>
            <person name="Williams K.H."/>
            <person name="Hubbard S.S."/>
            <person name="Banfield J.F."/>
        </authorList>
    </citation>
    <scope>NUCLEOTIDE SEQUENCE [LARGE SCALE GENOMIC DNA]</scope>
</reference>
<proteinExistence type="inferred from homology"/>
<dbReference type="AlphaFoldDB" id="A0A1F7HEK3"/>
<keyword evidence="4" id="KW-0699">rRNA-binding</keyword>
<feature type="region of interest" description="Disordered" evidence="6">
    <location>
        <begin position="13"/>
        <end position="41"/>
    </location>
</feature>
<dbReference type="PANTHER" id="PTHR12934:SF11">
    <property type="entry name" value="LARGE RIBOSOMAL SUBUNIT PROTEIN UL15M"/>
    <property type="match status" value="1"/>
</dbReference>